<keyword evidence="3" id="KW-1185">Reference proteome</keyword>
<dbReference type="InterPro" id="IPR007278">
    <property type="entry name" value="DUF397"/>
</dbReference>
<feature type="domain" description="DUF397" evidence="1">
    <location>
        <begin position="8"/>
        <end position="59"/>
    </location>
</feature>
<gene>
    <name evidence="2" type="ORF">SAMN04487820_112130</name>
</gene>
<dbReference type="Pfam" id="PF04149">
    <property type="entry name" value="DUF397"/>
    <property type="match status" value="1"/>
</dbReference>
<protein>
    <recommendedName>
        <fullName evidence="1">DUF397 domain-containing protein</fullName>
    </recommendedName>
</protein>
<evidence type="ECO:0000313" key="2">
    <source>
        <dbReference type="EMBL" id="SDK76990.1"/>
    </source>
</evidence>
<organism evidence="2 3">
    <name type="scientific">Actinopolyspora mzabensis</name>
    <dbReference type="NCBI Taxonomy" id="995066"/>
    <lineage>
        <taxon>Bacteria</taxon>
        <taxon>Bacillati</taxon>
        <taxon>Actinomycetota</taxon>
        <taxon>Actinomycetes</taxon>
        <taxon>Actinopolysporales</taxon>
        <taxon>Actinopolysporaceae</taxon>
        <taxon>Actinopolyspora</taxon>
    </lineage>
</organism>
<dbReference type="EMBL" id="FNFM01000012">
    <property type="protein sequence ID" value="SDK76990.1"/>
    <property type="molecule type" value="Genomic_DNA"/>
</dbReference>
<name>A0A1G9ELF9_ACTMZ</name>
<proteinExistence type="predicted"/>
<accession>A0A1G9ELF9</accession>
<dbReference type="Proteomes" id="UP000199213">
    <property type="component" value="Unassembled WGS sequence"/>
</dbReference>
<dbReference type="AlphaFoldDB" id="A0A1G9ELF9"/>
<evidence type="ECO:0000313" key="3">
    <source>
        <dbReference type="Proteomes" id="UP000199213"/>
    </source>
</evidence>
<dbReference type="OrthoDB" id="4560027at2"/>
<dbReference type="RefSeq" id="WP_092631365.1">
    <property type="nucleotide sequence ID" value="NZ_FNFM01000012.1"/>
</dbReference>
<evidence type="ECO:0000259" key="1">
    <source>
        <dbReference type="Pfam" id="PF04149"/>
    </source>
</evidence>
<sequence length="64" mass="6919">MADLTGVTWRKSSRSQGANNCVEVAVTTNTIGVRDTKDRAAGYFTATGSQWSAFLDAVKTSRFD</sequence>
<reference evidence="3" key="1">
    <citation type="submission" date="2016-10" db="EMBL/GenBank/DDBJ databases">
        <authorList>
            <person name="Varghese N."/>
            <person name="Submissions S."/>
        </authorList>
    </citation>
    <scope>NUCLEOTIDE SEQUENCE [LARGE SCALE GENOMIC DNA]</scope>
    <source>
        <strain evidence="3">DSM 45460</strain>
    </source>
</reference>